<protein>
    <recommendedName>
        <fullName evidence="3">DUF2785 domain-containing protein</fullName>
    </recommendedName>
</protein>
<accession>A0A2U3ANG7</accession>
<dbReference type="Proteomes" id="UP000245938">
    <property type="component" value="Unassembled WGS sequence"/>
</dbReference>
<comment type="caution">
    <text evidence="1">The sequence shown here is derived from an EMBL/GenBank/DDBJ whole genome shotgun (WGS) entry which is preliminary data.</text>
</comment>
<name>A0A2U3ANG7_9BACL</name>
<proteinExistence type="predicted"/>
<sequence length="279" mass="32325">MGFMMTYSEVASNLLQQDVPALQAFFAEAQEDFLDQMIEHIGVESPEVRDYINLRLLIKAQECNALTSEQQHYLIRTIIEQELLIFKLNTISSTAVFTRSLAAEWVRILLKDNVNMLENAVYTTVLVQAVSLLERERDLRSYTEQGLAYSIVNSSNLIKVLMEHSTFSEKDCPLILGAVSANFWKNTVFIDNEEEVMIDLVQKLLTYNLKEELVIEWVEQIFDKLNTIQAIEGYSELFLHARTLILNFMKSFYFVTKFNNGSKKIQAVLSQFINDWHRL</sequence>
<organism evidence="1 2">
    <name type="scientific">Kurthia sibirica</name>
    <dbReference type="NCBI Taxonomy" id="202750"/>
    <lineage>
        <taxon>Bacteria</taxon>
        <taxon>Bacillati</taxon>
        <taxon>Bacillota</taxon>
        <taxon>Bacilli</taxon>
        <taxon>Bacillales</taxon>
        <taxon>Caryophanaceae</taxon>
        <taxon>Kurthia</taxon>
    </lineage>
</organism>
<dbReference type="OrthoDB" id="7619731at2"/>
<reference evidence="1 2" key="1">
    <citation type="submission" date="2018-05" db="EMBL/GenBank/DDBJ databases">
        <title>Kurthia sibirica genome sequence.</title>
        <authorList>
            <person name="Maclea K.S."/>
            <person name="Goen A.E."/>
        </authorList>
    </citation>
    <scope>NUCLEOTIDE SEQUENCE [LARGE SCALE GENOMIC DNA]</scope>
    <source>
        <strain evidence="1 2">ATCC 49154</strain>
    </source>
</reference>
<evidence type="ECO:0000313" key="2">
    <source>
        <dbReference type="Proteomes" id="UP000245938"/>
    </source>
</evidence>
<dbReference type="EMBL" id="QFVR01000005">
    <property type="protein sequence ID" value="PWI26065.1"/>
    <property type="molecule type" value="Genomic_DNA"/>
</dbReference>
<evidence type="ECO:0000313" key="1">
    <source>
        <dbReference type="EMBL" id="PWI26065.1"/>
    </source>
</evidence>
<keyword evidence="2" id="KW-1185">Reference proteome</keyword>
<dbReference type="InterPro" id="IPR021247">
    <property type="entry name" value="DUF2785"/>
</dbReference>
<gene>
    <name evidence="1" type="ORF">DEX24_05920</name>
</gene>
<evidence type="ECO:0008006" key="3">
    <source>
        <dbReference type="Google" id="ProtNLM"/>
    </source>
</evidence>
<dbReference type="AlphaFoldDB" id="A0A2U3ANG7"/>
<dbReference type="Pfam" id="PF10978">
    <property type="entry name" value="DUF2785"/>
    <property type="match status" value="1"/>
</dbReference>